<dbReference type="InterPro" id="IPR020012">
    <property type="entry name" value="LysM_FimV"/>
</dbReference>
<dbReference type="AlphaFoldDB" id="A0A381VU15"/>
<dbReference type="NCBIfam" id="TIGR03505">
    <property type="entry name" value="FimV_core"/>
    <property type="match status" value="1"/>
</dbReference>
<feature type="non-terminal residue" evidence="2">
    <location>
        <position position="239"/>
    </location>
</feature>
<feature type="non-terminal residue" evidence="2">
    <location>
        <position position="1"/>
    </location>
</feature>
<proteinExistence type="predicted"/>
<dbReference type="InterPro" id="IPR057840">
    <property type="entry name" value="FimV_N"/>
</dbReference>
<reference evidence="2" key="1">
    <citation type="submission" date="2018-05" db="EMBL/GenBank/DDBJ databases">
        <authorList>
            <person name="Lanie J.A."/>
            <person name="Ng W.-L."/>
            <person name="Kazmierczak K.M."/>
            <person name="Andrzejewski T.M."/>
            <person name="Davidsen T.M."/>
            <person name="Wayne K.J."/>
            <person name="Tettelin H."/>
            <person name="Glass J.I."/>
            <person name="Rusch D."/>
            <person name="Podicherti R."/>
            <person name="Tsui H.-C.T."/>
            <person name="Winkler M.E."/>
        </authorList>
    </citation>
    <scope>NUCLEOTIDE SEQUENCE</scope>
</reference>
<sequence length="239" mass="26346">MIRTLLWIVILGFSADLSAIGLGRLVVNSALNEQFDAEISISSIEADVLKALKIGLASQSDFKRAGIIADPVLRGLTFDVVEGETGPWIRVLSNEPIRVPFLHFLVAIEWSGGKIIREYTALLDPPGYHTVAGQPIEPPRAVIDKQVLRPGETYGPVRSGETLMGIAADIEAGKSTSIYQRMFALIHANPEAFIRGNMNLLREGASLKIPSTKSMHRISRILAKEEYSRQLSEWIAYHD</sequence>
<feature type="domain" description="FimV N-terminal" evidence="1">
    <location>
        <begin position="21"/>
        <end position="126"/>
    </location>
</feature>
<gene>
    <name evidence="2" type="ORF">METZ01_LOCUS96629</name>
</gene>
<dbReference type="Pfam" id="PF25800">
    <property type="entry name" value="FimV_N"/>
    <property type="match status" value="1"/>
</dbReference>
<evidence type="ECO:0000313" key="2">
    <source>
        <dbReference type="EMBL" id="SVA43775.1"/>
    </source>
</evidence>
<evidence type="ECO:0000259" key="1">
    <source>
        <dbReference type="Pfam" id="PF25800"/>
    </source>
</evidence>
<dbReference type="EMBL" id="UINC01009778">
    <property type="protein sequence ID" value="SVA43775.1"/>
    <property type="molecule type" value="Genomic_DNA"/>
</dbReference>
<protein>
    <recommendedName>
        <fullName evidence="1">FimV N-terminal domain-containing protein</fullName>
    </recommendedName>
</protein>
<organism evidence="2">
    <name type="scientific">marine metagenome</name>
    <dbReference type="NCBI Taxonomy" id="408172"/>
    <lineage>
        <taxon>unclassified sequences</taxon>
        <taxon>metagenomes</taxon>
        <taxon>ecological metagenomes</taxon>
    </lineage>
</organism>
<name>A0A381VU15_9ZZZZ</name>
<accession>A0A381VU15</accession>